<evidence type="ECO:0000256" key="1">
    <source>
        <dbReference type="SAM" id="MobiDB-lite"/>
    </source>
</evidence>
<reference evidence="2 3" key="1">
    <citation type="journal article" date="2015" name="Genome Biol.">
        <title>Comparative genomics of Steinernema reveals deeply conserved gene regulatory networks.</title>
        <authorList>
            <person name="Dillman A.R."/>
            <person name="Macchietto M."/>
            <person name="Porter C.F."/>
            <person name="Rogers A."/>
            <person name="Williams B."/>
            <person name="Antoshechkin I."/>
            <person name="Lee M.M."/>
            <person name="Goodwin Z."/>
            <person name="Lu X."/>
            <person name="Lewis E.E."/>
            <person name="Goodrich-Blair H."/>
            <person name="Stock S.P."/>
            <person name="Adams B.J."/>
            <person name="Sternberg P.W."/>
            <person name="Mortazavi A."/>
        </authorList>
    </citation>
    <scope>NUCLEOTIDE SEQUENCE [LARGE SCALE GENOMIC DNA]</scope>
    <source>
        <strain evidence="2 3">ALL</strain>
    </source>
</reference>
<evidence type="ECO:0000313" key="3">
    <source>
        <dbReference type="Proteomes" id="UP000298663"/>
    </source>
</evidence>
<feature type="region of interest" description="Disordered" evidence="1">
    <location>
        <begin position="255"/>
        <end position="290"/>
    </location>
</feature>
<comment type="caution">
    <text evidence="2">The sequence shown here is derived from an EMBL/GenBank/DDBJ whole genome shotgun (WGS) entry which is preliminary data.</text>
</comment>
<feature type="region of interest" description="Disordered" evidence="1">
    <location>
        <begin position="72"/>
        <end position="125"/>
    </location>
</feature>
<organism evidence="2 3">
    <name type="scientific">Steinernema carpocapsae</name>
    <name type="common">Entomopathogenic nematode</name>
    <dbReference type="NCBI Taxonomy" id="34508"/>
    <lineage>
        <taxon>Eukaryota</taxon>
        <taxon>Metazoa</taxon>
        <taxon>Ecdysozoa</taxon>
        <taxon>Nematoda</taxon>
        <taxon>Chromadorea</taxon>
        <taxon>Rhabditida</taxon>
        <taxon>Tylenchina</taxon>
        <taxon>Panagrolaimomorpha</taxon>
        <taxon>Strongyloidoidea</taxon>
        <taxon>Steinernematidae</taxon>
        <taxon>Steinernema</taxon>
    </lineage>
</organism>
<dbReference type="AlphaFoldDB" id="A0A4U5P9I8"/>
<dbReference type="EMBL" id="AZBU02000002">
    <property type="protein sequence ID" value="TKR92691.1"/>
    <property type="molecule type" value="Genomic_DNA"/>
</dbReference>
<name>A0A4U5P9I8_STECR</name>
<dbReference type="STRING" id="34508.A0A4U5P9I8"/>
<dbReference type="Proteomes" id="UP000298663">
    <property type="component" value="Unassembled WGS sequence"/>
</dbReference>
<evidence type="ECO:0000313" key="2">
    <source>
        <dbReference type="EMBL" id="TKR92691.1"/>
    </source>
</evidence>
<reference evidence="2 3" key="2">
    <citation type="journal article" date="2019" name="G3 (Bethesda)">
        <title>Hybrid Assembly of the Genome of the Entomopathogenic Nematode Steinernema carpocapsae Identifies the X-Chromosome.</title>
        <authorList>
            <person name="Serra L."/>
            <person name="Macchietto M."/>
            <person name="Macias-Munoz A."/>
            <person name="McGill C.J."/>
            <person name="Rodriguez I.M."/>
            <person name="Rodriguez B."/>
            <person name="Murad R."/>
            <person name="Mortazavi A."/>
        </authorList>
    </citation>
    <scope>NUCLEOTIDE SEQUENCE [LARGE SCALE GENOMIC DNA]</scope>
    <source>
        <strain evidence="2 3">ALL</strain>
    </source>
</reference>
<keyword evidence="3" id="KW-1185">Reference proteome</keyword>
<feature type="compositionally biased region" description="Acidic residues" evidence="1">
    <location>
        <begin position="86"/>
        <end position="108"/>
    </location>
</feature>
<accession>A0A4U5P9I8</accession>
<sequence length="290" mass="32622">MVYVRFCSDANKLSSSYEFIYKTIKEAWIRVECDIDKPKSGCDRFTERATILPRFLLTLAASFTMSAHLDEDDYDSSEDHDWKAESDDDSDDGEYVAGSEDDEDLEDEEKSKESSNFGKTEKTPGNFTEGYLRQRDFANPFLFCSLCLNIVVTCKPPLAAARLNKIIFAKKTVDDASDNVSHRLFTDYIGASADSVLAPPRANRLSSQFAKAYFTEGYLRQQREQGKQVLAAVNGRKRGPRRIGRTALHRRQTTLAQRTPLQQRQTSSAPQATFGQASQAQSAPVQLQQI</sequence>
<protein>
    <submittedName>
        <fullName evidence="2">Uncharacterized protein</fullName>
    </submittedName>
</protein>
<gene>
    <name evidence="2" type="ORF">L596_007295</name>
</gene>
<proteinExistence type="predicted"/>